<dbReference type="EMBL" id="JAODUP010000274">
    <property type="protein sequence ID" value="KAK2154219.1"/>
    <property type="molecule type" value="Genomic_DNA"/>
</dbReference>
<sequence>MAAFVSRRAIPVFLTLAVEVSPQARTAGWRAVTADLRNKDTPRHQPASRKLTRVPSGGAPPRVLTTSEGSGRPFSQETTDREIQAIFDRYDDESSSRGTTNPESRLSDSIPDTTFSEKSAKSQATGNDSDVGRASRPKSYVTFASPEAEQIQAEDDDDDTRSGSETMATRRRDRSLGEAQTYVEITGNPEEPGDFSEHVVAVAHSSPEGSEMTSAGDFSDVSRMITSQTDDGMSVTPYVEDDGDDPVVVHVSHSPNDEDGPGDPEGKRRSENPTKVVIPESVQDRRNDGQTIQKADSVDEAPLSEHQVNSTDVTAKDGDSQEENPEDVHQSDTAVPEGDKRE</sequence>
<organism evidence="2 3">
    <name type="scientific">Paralvinella palmiformis</name>
    <dbReference type="NCBI Taxonomy" id="53620"/>
    <lineage>
        <taxon>Eukaryota</taxon>
        <taxon>Metazoa</taxon>
        <taxon>Spiralia</taxon>
        <taxon>Lophotrochozoa</taxon>
        <taxon>Annelida</taxon>
        <taxon>Polychaeta</taxon>
        <taxon>Sedentaria</taxon>
        <taxon>Canalipalpata</taxon>
        <taxon>Terebellida</taxon>
        <taxon>Terebelliformia</taxon>
        <taxon>Alvinellidae</taxon>
        <taxon>Paralvinella</taxon>
    </lineage>
</organism>
<name>A0AAD9JJ87_9ANNE</name>
<dbReference type="Proteomes" id="UP001208570">
    <property type="component" value="Unassembled WGS sequence"/>
</dbReference>
<comment type="caution">
    <text evidence="2">The sequence shown here is derived from an EMBL/GenBank/DDBJ whole genome shotgun (WGS) entry which is preliminary data.</text>
</comment>
<feature type="compositionally biased region" description="Polar residues" evidence="1">
    <location>
        <begin position="64"/>
        <end position="77"/>
    </location>
</feature>
<dbReference type="AlphaFoldDB" id="A0AAD9JJ87"/>
<feature type="compositionally biased region" description="Basic and acidic residues" evidence="1">
    <location>
        <begin position="78"/>
        <end position="95"/>
    </location>
</feature>
<feature type="compositionally biased region" description="Polar residues" evidence="1">
    <location>
        <begin position="110"/>
        <end position="128"/>
    </location>
</feature>
<feature type="region of interest" description="Disordered" evidence="1">
    <location>
        <begin position="33"/>
        <end position="194"/>
    </location>
</feature>
<feature type="region of interest" description="Disordered" evidence="1">
    <location>
        <begin position="225"/>
        <end position="342"/>
    </location>
</feature>
<gene>
    <name evidence="2" type="ORF">LSH36_274g03010</name>
</gene>
<evidence type="ECO:0000313" key="3">
    <source>
        <dbReference type="Proteomes" id="UP001208570"/>
    </source>
</evidence>
<evidence type="ECO:0000256" key="1">
    <source>
        <dbReference type="SAM" id="MobiDB-lite"/>
    </source>
</evidence>
<protein>
    <submittedName>
        <fullName evidence="2">Uncharacterized protein</fullName>
    </submittedName>
</protein>
<proteinExistence type="predicted"/>
<accession>A0AAD9JJ87</accession>
<evidence type="ECO:0000313" key="2">
    <source>
        <dbReference type="EMBL" id="KAK2154219.1"/>
    </source>
</evidence>
<reference evidence="2" key="1">
    <citation type="journal article" date="2023" name="Mol. Biol. Evol.">
        <title>Third-Generation Sequencing Reveals the Adaptive Role of the Epigenome in Three Deep-Sea Polychaetes.</title>
        <authorList>
            <person name="Perez M."/>
            <person name="Aroh O."/>
            <person name="Sun Y."/>
            <person name="Lan Y."/>
            <person name="Juniper S.K."/>
            <person name="Young C.R."/>
            <person name="Angers B."/>
            <person name="Qian P.Y."/>
        </authorList>
    </citation>
    <scope>NUCLEOTIDE SEQUENCE</scope>
    <source>
        <strain evidence="2">P08H-3</strain>
    </source>
</reference>
<keyword evidence="3" id="KW-1185">Reference proteome</keyword>